<dbReference type="AlphaFoldDB" id="E0NTC3"/>
<comment type="caution">
    <text evidence="2">The sequence shown here is derived from an EMBL/GenBank/DDBJ whole genome shotgun (WGS) entry which is preliminary data.</text>
</comment>
<organism evidence="2 3">
    <name type="scientific">Hoylesella marshii DSM 16973 = JCM 13450</name>
    <dbReference type="NCBI Taxonomy" id="862515"/>
    <lineage>
        <taxon>Bacteria</taxon>
        <taxon>Pseudomonadati</taxon>
        <taxon>Bacteroidota</taxon>
        <taxon>Bacteroidia</taxon>
        <taxon>Bacteroidales</taxon>
        <taxon>Prevotellaceae</taxon>
        <taxon>Hoylesella</taxon>
    </lineage>
</organism>
<sequence>MEAPRPFGFLVSGGAGVGRLQLRHRAAIADGEGVFRAVFAFYAPVFEPDVEGALGRAADGKRAGGEDGVVILAGGAVRIDELIAVGLIVFYQPIVVSVVVRFLLVRSTGLPVICRSLFSLLIRP</sequence>
<feature type="transmembrane region" description="Helical" evidence="1">
    <location>
        <begin position="82"/>
        <end position="104"/>
    </location>
</feature>
<keyword evidence="1" id="KW-1133">Transmembrane helix</keyword>
<dbReference type="HOGENOM" id="CLU_2001818_0_0_10"/>
<dbReference type="BioCyc" id="PMAR862515-HMP:GMOO-1448-MONOMER"/>
<keyword evidence="1" id="KW-0472">Membrane</keyword>
<dbReference type="EMBL" id="AEEI01000049">
    <property type="protein sequence ID" value="EFM01590.1"/>
    <property type="molecule type" value="Genomic_DNA"/>
</dbReference>
<gene>
    <name evidence="2" type="ORF">HMPREF0658_1425</name>
</gene>
<proteinExistence type="predicted"/>
<evidence type="ECO:0000313" key="2">
    <source>
        <dbReference type="EMBL" id="EFM01590.1"/>
    </source>
</evidence>
<evidence type="ECO:0000256" key="1">
    <source>
        <dbReference type="SAM" id="Phobius"/>
    </source>
</evidence>
<protein>
    <submittedName>
        <fullName evidence="2">Uncharacterized protein</fullName>
    </submittedName>
</protein>
<accession>E0NTC3</accession>
<reference evidence="2" key="1">
    <citation type="submission" date="2010-07" db="EMBL/GenBank/DDBJ databases">
        <authorList>
            <person name="Muzny D."/>
            <person name="Qin X."/>
            <person name="Deng J."/>
            <person name="Jiang H."/>
            <person name="Liu Y."/>
            <person name="Qu J."/>
            <person name="Song X.-Z."/>
            <person name="Zhang L."/>
            <person name="Thornton R."/>
            <person name="Coyle M."/>
            <person name="Francisco L."/>
            <person name="Jackson L."/>
            <person name="Javaid M."/>
            <person name="Korchina V."/>
            <person name="Kovar C."/>
            <person name="Mata R."/>
            <person name="Mathew T."/>
            <person name="Ngo R."/>
            <person name="Nguyen L."/>
            <person name="Nguyen N."/>
            <person name="Okwuonu G."/>
            <person name="Ongeri F."/>
            <person name="Pham C."/>
            <person name="Simmons D."/>
            <person name="Wilczek-Boney K."/>
            <person name="Hale W."/>
            <person name="Jakkamsetti A."/>
            <person name="Pham P."/>
            <person name="Ruth R."/>
            <person name="San Lucas F."/>
            <person name="Warren J."/>
            <person name="Zhang J."/>
            <person name="Zhao Z."/>
            <person name="Zhou C."/>
            <person name="Zhu D."/>
            <person name="Lee S."/>
            <person name="Bess C."/>
            <person name="Blankenburg K."/>
            <person name="Forbes L."/>
            <person name="Fu Q."/>
            <person name="Gubbala S."/>
            <person name="Hirani K."/>
            <person name="Jayaseelan J.C."/>
            <person name="Lara F."/>
            <person name="Munidasa M."/>
            <person name="Palculict T."/>
            <person name="Patil S."/>
            <person name="Pu L.-L."/>
            <person name="Saada N."/>
            <person name="Tang L."/>
            <person name="Weissenberger G."/>
            <person name="Zhu Y."/>
            <person name="Hemphill L."/>
            <person name="Shang Y."/>
            <person name="Youmans B."/>
            <person name="Ayvaz T."/>
            <person name="Ross M."/>
            <person name="Santibanez J."/>
            <person name="Aqrawi P."/>
            <person name="Gross S."/>
            <person name="Joshi V."/>
            <person name="Fowler G."/>
            <person name="Nazareth L."/>
            <person name="Reid J."/>
            <person name="Worley K."/>
            <person name="Petrosino J."/>
            <person name="Highlander S."/>
            <person name="Gibbs R."/>
        </authorList>
    </citation>
    <scope>NUCLEOTIDE SEQUENCE [LARGE SCALE GENOMIC DNA]</scope>
    <source>
        <strain evidence="2">DSM 16973</strain>
    </source>
</reference>
<keyword evidence="3" id="KW-1185">Reference proteome</keyword>
<name>E0NTC3_9BACT</name>
<keyword evidence="1" id="KW-0812">Transmembrane</keyword>
<dbReference type="Proteomes" id="UP000004394">
    <property type="component" value="Unassembled WGS sequence"/>
</dbReference>
<evidence type="ECO:0000313" key="3">
    <source>
        <dbReference type="Proteomes" id="UP000004394"/>
    </source>
</evidence>